<dbReference type="Pfam" id="PF16952">
    <property type="entry name" value="Gln-synt_N_2"/>
    <property type="match status" value="1"/>
</dbReference>
<keyword evidence="4" id="KW-0547">Nucleotide-binding</keyword>
<evidence type="ECO:0000256" key="5">
    <source>
        <dbReference type="ARBA" id="ARBA00022840"/>
    </source>
</evidence>
<keyword evidence="5" id="KW-0067">ATP-binding</keyword>
<dbReference type="InterPro" id="IPR008146">
    <property type="entry name" value="Gln_synth_cat_dom"/>
</dbReference>
<evidence type="ECO:0000256" key="8">
    <source>
        <dbReference type="RuleBase" id="RU000384"/>
    </source>
</evidence>
<organism evidence="10 11">
    <name type="scientific">Mesorhizobium retamae</name>
    <dbReference type="NCBI Taxonomy" id="2912854"/>
    <lineage>
        <taxon>Bacteria</taxon>
        <taxon>Pseudomonadati</taxon>
        <taxon>Pseudomonadota</taxon>
        <taxon>Alphaproteobacteria</taxon>
        <taxon>Hyphomicrobiales</taxon>
        <taxon>Phyllobacteriaceae</taxon>
        <taxon>Mesorhizobium</taxon>
    </lineage>
</organism>
<dbReference type="PANTHER" id="PTHR43785">
    <property type="entry name" value="GAMMA-GLUTAMYLPUTRESCINE SYNTHETASE"/>
    <property type="match status" value="1"/>
</dbReference>
<name>A0ABS9QNB2_9HYPH</name>
<evidence type="ECO:0000256" key="3">
    <source>
        <dbReference type="ARBA" id="ARBA00022598"/>
    </source>
</evidence>
<dbReference type="SUPFAM" id="SSF55931">
    <property type="entry name" value="Glutamine synthetase/guanido kinase"/>
    <property type="match status" value="1"/>
</dbReference>
<sequence>MTMPVESLVAVVTTDLAAITRGRSVTESRLDKVAATGVGWLQANLSLTPFNSIVVPNPWGSSGDLRLVPDLKARFRTALTGSATLFDMVAGNIVELDGTPWLGCTRTMLIDALAELKAATGLSLTGAFEQEFQISGADFAPAHSLSFAALRRADPFAPTLMAALEEAGVAPEVIIAEFGDEQFEVTHAPADALAAADRAVAIREITRELARNNGWHATFAPKSVPDGVGNGVHIHFSFTDDAGKPVTYDASKPGGLSAIAGAFCAGVLKHLPAITALTASSVPSFYRLKPHSWSSSYTWLADRDREASLRICPTVTIGGRDPSRQYNIEYRAADATANPYLSMAAIVRAGLEGIKAGLATPPLVTGDPEQMTEAEKTKLGLTRLPENLPAALDALLADKTVTGWFAPVFIETFVGVKRHEAERLAGLDPVGVCDLYRKLY</sequence>
<feature type="domain" description="GS catalytic" evidence="9">
    <location>
        <begin position="105"/>
        <end position="440"/>
    </location>
</feature>
<comment type="similarity">
    <text evidence="7 8">Belongs to the glutamine synthetase family.</text>
</comment>
<evidence type="ECO:0000313" key="11">
    <source>
        <dbReference type="Proteomes" id="UP001201701"/>
    </source>
</evidence>
<comment type="cofactor">
    <cofactor evidence="1">
        <name>Mg(2+)</name>
        <dbReference type="ChEBI" id="CHEBI:18420"/>
    </cofactor>
</comment>
<dbReference type="PROSITE" id="PS51987">
    <property type="entry name" value="GS_CATALYTIC"/>
    <property type="match status" value="1"/>
</dbReference>
<comment type="caution">
    <text evidence="10">The sequence shown here is derived from an EMBL/GenBank/DDBJ whole genome shotgun (WGS) entry which is preliminary data.</text>
</comment>
<dbReference type="InterPro" id="IPR014746">
    <property type="entry name" value="Gln_synth/guanido_kin_cat_dom"/>
</dbReference>
<comment type="function">
    <text evidence="2">Catalyzes the ATP-dependent biosynthesis of glutamine from glutamate and ammonia.</text>
</comment>
<reference evidence="10 11" key="1">
    <citation type="submission" date="2022-02" db="EMBL/GenBank/DDBJ databases">
        <title>Draft genome sequence of Mezorhizobium retamae strain IRAMC:0171 isolated from Retama raetam nodules.</title>
        <authorList>
            <person name="Bengaied R."/>
            <person name="Sbissi I."/>
            <person name="Huber K."/>
            <person name="Ghodbane F."/>
            <person name="Nouioui I."/>
            <person name="Tarhouni M."/>
            <person name="Gtari M."/>
        </authorList>
    </citation>
    <scope>NUCLEOTIDE SEQUENCE [LARGE SCALE GENOMIC DNA]</scope>
    <source>
        <strain evidence="10 11">IRAMC:0171</strain>
    </source>
</reference>
<dbReference type="PANTHER" id="PTHR43785:SF12">
    <property type="entry name" value="TYPE-1 GLUTAMINE SYNTHETASE 2"/>
    <property type="match status" value="1"/>
</dbReference>
<dbReference type="Proteomes" id="UP001201701">
    <property type="component" value="Unassembled WGS sequence"/>
</dbReference>
<gene>
    <name evidence="10" type="ORF">L4923_23770</name>
</gene>
<evidence type="ECO:0000313" key="10">
    <source>
        <dbReference type="EMBL" id="MCG7508064.1"/>
    </source>
</evidence>
<dbReference type="InterPro" id="IPR036651">
    <property type="entry name" value="Gln_synt_N_sf"/>
</dbReference>
<dbReference type="Gene3D" id="3.10.20.70">
    <property type="entry name" value="Glutamine synthetase, N-terminal domain"/>
    <property type="match status" value="1"/>
</dbReference>
<evidence type="ECO:0000256" key="1">
    <source>
        <dbReference type="ARBA" id="ARBA00001946"/>
    </source>
</evidence>
<evidence type="ECO:0000256" key="7">
    <source>
        <dbReference type="PROSITE-ProRule" id="PRU01331"/>
    </source>
</evidence>
<dbReference type="EMBL" id="JAKREW010000033">
    <property type="protein sequence ID" value="MCG7508064.1"/>
    <property type="molecule type" value="Genomic_DNA"/>
</dbReference>
<keyword evidence="3" id="KW-0436">Ligase</keyword>
<evidence type="ECO:0000259" key="9">
    <source>
        <dbReference type="PROSITE" id="PS51987"/>
    </source>
</evidence>
<dbReference type="Gene3D" id="3.30.590.10">
    <property type="entry name" value="Glutamine synthetase/guanido kinase, catalytic domain"/>
    <property type="match status" value="1"/>
</dbReference>
<proteinExistence type="inferred from homology"/>
<evidence type="ECO:0000256" key="2">
    <source>
        <dbReference type="ARBA" id="ARBA00003117"/>
    </source>
</evidence>
<dbReference type="InterPro" id="IPR008147">
    <property type="entry name" value="Gln_synt_N"/>
</dbReference>
<keyword evidence="11" id="KW-1185">Reference proteome</keyword>
<evidence type="ECO:0000256" key="4">
    <source>
        <dbReference type="ARBA" id="ARBA00022741"/>
    </source>
</evidence>
<evidence type="ECO:0000256" key="6">
    <source>
        <dbReference type="ARBA" id="ARBA00023231"/>
    </source>
</evidence>
<dbReference type="SMART" id="SM01230">
    <property type="entry name" value="Gln-synt_C"/>
    <property type="match status" value="1"/>
</dbReference>
<dbReference type="RefSeq" id="WP_239369582.1">
    <property type="nucleotide sequence ID" value="NZ_JAKREW010000033.1"/>
</dbReference>
<accession>A0ABS9QNB2</accession>
<dbReference type="Pfam" id="PF00120">
    <property type="entry name" value="Gln-synt_C"/>
    <property type="match status" value="1"/>
</dbReference>
<protein>
    <submittedName>
        <fullName evidence="10">Glutamine synthetase family protein</fullName>
    </submittedName>
</protein>
<keyword evidence="6" id="KW-0535">Nitrogen fixation</keyword>